<reference evidence="2 3" key="1">
    <citation type="journal article" date="2018" name="Front. Plant Sci.">
        <title>Red Clover (Trifolium pratense) and Zigzag Clover (T. medium) - A Picture of Genomic Similarities and Differences.</title>
        <authorList>
            <person name="Dluhosova J."/>
            <person name="Istvanek J."/>
            <person name="Nedelnik J."/>
            <person name="Repkova J."/>
        </authorList>
    </citation>
    <scope>NUCLEOTIDE SEQUENCE [LARGE SCALE GENOMIC DNA]</scope>
    <source>
        <strain evidence="3">cv. 10/8</strain>
        <tissue evidence="2">Leaf</tissue>
    </source>
</reference>
<comment type="caution">
    <text evidence="2">The sequence shown here is derived from an EMBL/GenBank/DDBJ whole genome shotgun (WGS) entry which is preliminary data.</text>
</comment>
<feature type="non-terminal residue" evidence="2">
    <location>
        <position position="72"/>
    </location>
</feature>
<accession>A0A392UJ44</accession>
<dbReference type="EMBL" id="LXQA010825077">
    <property type="protein sequence ID" value="MCI72777.1"/>
    <property type="molecule type" value="Genomic_DNA"/>
</dbReference>
<dbReference type="AlphaFoldDB" id="A0A392UJ44"/>
<sequence>MLKLAADKKASKNKAKGRTTALLSHSGPGSSSSPGGGHACSSEPKATPQKRQRQDDSVVDLTDNEPKFILLN</sequence>
<feature type="region of interest" description="Disordered" evidence="1">
    <location>
        <begin position="1"/>
        <end position="72"/>
    </location>
</feature>
<evidence type="ECO:0000313" key="3">
    <source>
        <dbReference type="Proteomes" id="UP000265520"/>
    </source>
</evidence>
<keyword evidence="3" id="KW-1185">Reference proteome</keyword>
<evidence type="ECO:0000256" key="1">
    <source>
        <dbReference type="SAM" id="MobiDB-lite"/>
    </source>
</evidence>
<organism evidence="2 3">
    <name type="scientific">Trifolium medium</name>
    <dbReference type="NCBI Taxonomy" id="97028"/>
    <lineage>
        <taxon>Eukaryota</taxon>
        <taxon>Viridiplantae</taxon>
        <taxon>Streptophyta</taxon>
        <taxon>Embryophyta</taxon>
        <taxon>Tracheophyta</taxon>
        <taxon>Spermatophyta</taxon>
        <taxon>Magnoliopsida</taxon>
        <taxon>eudicotyledons</taxon>
        <taxon>Gunneridae</taxon>
        <taxon>Pentapetalae</taxon>
        <taxon>rosids</taxon>
        <taxon>fabids</taxon>
        <taxon>Fabales</taxon>
        <taxon>Fabaceae</taxon>
        <taxon>Papilionoideae</taxon>
        <taxon>50 kb inversion clade</taxon>
        <taxon>NPAAA clade</taxon>
        <taxon>Hologalegina</taxon>
        <taxon>IRL clade</taxon>
        <taxon>Trifolieae</taxon>
        <taxon>Trifolium</taxon>
    </lineage>
</organism>
<feature type="compositionally biased region" description="Low complexity" evidence="1">
    <location>
        <begin position="21"/>
        <end position="33"/>
    </location>
</feature>
<dbReference type="Proteomes" id="UP000265520">
    <property type="component" value="Unassembled WGS sequence"/>
</dbReference>
<feature type="compositionally biased region" description="Basic and acidic residues" evidence="1">
    <location>
        <begin position="1"/>
        <end position="10"/>
    </location>
</feature>
<evidence type="ECO:0000313" key="2">
    <source>
        <dbReference type="EMBL" id="MCI72777.1"/>
    </source>
</evidence>
<name>A0A392UJ44_9FABA</name>
<protein>
    <submittedName>
        <fullName evidence="2">Uncharacterized protein</fullName>
    </submittedName>
</protein>
<proteinExistence type="predicted"/>